<feature type="signal peptide" evidence="1">
    <location>
        <begin position="1"/>
        <end position="19"/>
    </location>
</feature>
<dbReference type="InterPro" id="IPR001322">
    <property type="entry name" value="Lamin_tail_dom"/>
</dbReference>
<dbReference type="GeneID" id="92756620"/>
<evidence type="ECO:0000313" key="6">
    <source>
        <dbReference type="Proteomes" id="UP001055105"/>
    </source>
</evidence>
<feature type="chain" id="PRO_5044618552" evidence="1">
    <location>
        <begin position="20"/>
        <end position="418"/>
    </location>
</feature>
<dbReference type="Pfam" id="PF16215">
    <property type="entry name" value="DUF4876"/>
    <property type="match status" value="1"/>
</dbReference>
<gene>
    <name evidence="3" type="ORF">CE91St16_03860</name>
    <name evidence="4" type="ORF">F2A26_13940</name>
</gene>
<evidence type="ECO:0000259" key="2">
    <source>
        <dbReference type="PROSITE" id="PS51841"/>
    </source>
</evidence>
<dbReference type="EMBL" id="BQOL01000001">
    <property type="protein sequence ID" value="GKI17478.1"/>
    <property type="molecule type" value="Genomic_DNA"/>
</dbReference>
<protein>
    <submittedName>
        <fullName evidence="4">DUF4876 domain-containing protein</fullName>
    </submittedName>
</protein>
<keyword evidence="5" id="KW-1185">Reference proteome</keyword>
<evidence type="ECO:0000313" key="5">
    <source>
        <dbReference type="Proteomes" id="UP000324870"/>
    </source>
</evidence>
<feature type="domain" description="LTD" evidence="2">
    <location>
        <begin position="116"/>
        <end position="315"/>
    </location>
</feature>
<sequence>MKHFTIKLMTVAATLLAFASCSKDDDGPSGKIDLKVQAVAPTTEDKVSDYSQFTVTVSSERDGKTMTESLDASGSATFNLDIGSYGIEIRGKENGKEYFGTTGMAQYGQSTTVSVDVENLSVHYTGNMDGIVLSELFYNGGTYGGTMMHPDQYIVIANNSDREINVSGLALAQASNMNTLPCSDLTSLLPDYVVAANIYQIPAGQNYTLAPGEVYVIASQAQNHTESYTPNPEKDTGIPVDLSGADFELADNDAAMSGSAVDNPKVPNLTKVANSMPGGVTAWMHPYGIRPLFLFDASGIEWSSFKSQNGFTYNDRPKKDAAIQEYQGYKVPTNLIVDAIETTSATTPYWGNYTSKSLPVTVDKSYVQATIEGCHHNTFMYRVKGTDGKFQDTNDSSVDVKIEHRSDFKGYPEGWRNE</sequence>
<dbReference type="Proteomes" id="UP001055105">
    <property type="component" value="Unassembled WGS sequence"/>
</dbReference>
<proteinExistence type="predicted"/>
<dbReference type="EMBL" id="VVND01000036">
    <property type="protein sequence ID" value="KAA3157709.1"/>
    <property type="molecule type" value="Genomic_DNA"/>
</dbReference>
<dbReference type="AlphaFoldDB" id="A0A5B5VJY6"/>
<dbReference type="RefSeq" id="WP_004328564.1">
    <property type="nucleotide sequence ID" value="NZ_AP025581.1"/>
</dbReference>
<dbReference type="Proteomes" id="UP000324870">
    <property type="component" value="Unassembled WGS sequence"/>
</dbReference>
<reference evidence="3" key="2">
    <citation type="submission" date="2022-01" db="EMBL/GenBank/DDBJ databases">
        <title>Novel bile acid biosynthetic pathways are enriched in the microbiome of centenarians.</title>
        <authorList>
            <person name="Sato Y."/>
            <person name="Atarashi K."/>
            <person name="Plichta R.D."/>
            <person name="Arai Y."/>
            <person name="Sasajima S."/>
            <person name="Kearney M.S."/>
            <person name="Suda W."/>
            <person name="Takeshita K."/>
            <person name="Sasaki T."/>
            <person name="Okamoto S."/>
            <person name="Skelly N.A."/>
            <person name="Okamura Y."/>
            <person name="Vlamakis H."/>
            <person name="Li Y."/>
            <person name="Tanoue T."/>
            <person name="Takei H."/>
            <person name="Nittono H."/>
            <person name="Narushima S."/>
            <person name="Irie J."/>
            <person name="Itoh H."/>
            <person name="Moriya K."/>
            <person name="Sugiura Y."/>
            <person name="Suematsu M."/>
            <person name="Moritoki N."/>
            <person name="Shibata S."/>
            <person name="Littman R.D."/>
            <person name="Fischbach A.M."/>
            <person name="Uwamino Y."/>
            <person name="Inoue T."/>
            <person name="Honda A."/>
            <person name="Hattori M."/>
            <person name="Murai T."/>
            <person name="Xavier J.R."/>
            <person name="Hirose N."/>
            <person name="Honda K."/>
        </authorList>
    </citation>
    <scope>NUCLEOTIDE SEQUENCE</scope>
    <source>
        <strain evidence="3">CE91-St16</strain>
    </source>
</reference>
<evidence type="ECO:0000313" key="4">
    <source>
        <dbReference type="EMBL" id="KAA3157709.1"/>
    </source>
</evidence>
<evidence type="ECO:0000313" key="3">
    <source>
        <dbReference type="EMBL" id="GKI17478.1"/>
    </source>
</evidence>
<dbReference type="PROSITE" id="PS51257">
    <property type="entry name" value="PROKAR_LIPOPROTEIN"/>
    <property type="match status" value="1"/>
</dbReference>
<evidence type="ECO:0000256" key="1">
    <source>
        <dbReference type="SAM" id="SignalP"/>
    </source>
</evidence>
<dbReference type="PROSITE" id="PS51841">
    <property type="entry name" value="LTD"/>
    <property type="match status" value="1"/>
</dbReference>
<comment type="caution">
    <text evidence="3">The sequence shown here is derived from an EMBL/GenBank/DDBJ whole genome shotgun (WGS) entry which is preliminary data.</text>
</comment>
<name>A0A5B5VJY6_9BACT</name>
<reference evidence="4 5" key="1">
    <citation type="journal article" date="2019" name="Nat. Med.">
        <title>A library of human gut bacterial isolates paired with longitudinal multiomics data enables mechanistic microbiome research.</title>
        <authorList>
            <person name="Poyet M."/>
            <person name="Groussin M."/>
            <person name="Gibbons S.M."/>
            <person name="Avila-Pacheco J."/>
            <person name="Jiang X."/>
            <person name="Kearney S.M."/>
            <person name="Perrotta A.R."/>
            <person name="Berdy B."/>
            <person name="Zhao S."/>
            <person name="Lieberman T.D."/>
            <person name="Swanson P.K."/>
            <person name="Smith M."/>
            <person name="Roesemann S."/>
            <person name="Alexander J.E."/>
            <person name="Rich S.A."/>
            <person name="Livny J."/>
            <person name="Vlamakis H."/>
            <person name="Clish C."/>
            <person name="Bullock K."/>
            <person name="Deik A."/>
            <person name="Scott J."/>
            <person name="Pierce K.A."/>
            <person name="Xavier R.J."/>
            <person name="Alm E.J."/>
        </authorList>
    </citation>
    <scope>NUCLEOTIDE SEQUENCE [LARGE SCALE GENOMIC DNA]</scope>
    <source>
        <strain evidence="4 5">BIOML-A1</strain>
    </source>
</reference>
<dbReference type="InterPro" id="IPR032627">
    <property type="entry name" value="DUF4876"/>
</dbReference>
<organism evidence="3 6">
    <name type="scientific">Alistipes finegoldii</name>
    <dbReference type="NCBI Taxonomy" id="214856"/>
    <lineage>
        <taxon>Bacteria</taxon>
        <taxon>Pseudomonadati</taxon>
        <taxon>Bacteroidota</taxon>
        <taxon>Bacteroidia</taxon>
        <taxon>Bacteroidales</taxon>
        <taxon>Rikenellaceae</taxon>
        <taxon>Alistipes</taxon>
    </lineage>
</organism>
<keyword evidence="1" id="KW-0732">Signal</keyword>
<accession>A0A5B5VJY6</accession>